<evidence type="ECO:0000259" key="11">
    <source>
        <dbReference type="PROSITE" id="PS51198"/>
    </source>
</evidence>
<name>A0A9P1BYI7_9DINO</name>
<feature type="domain" description="UvrD-like helicase C-terminal" evidence="12">
    <location>
        <begin position="367"/>
        <end position="620"/>
    </location>
</feature>
<dbReference type="SUPFAM" id="SSF52540">
    <property type="entry name" value="P-loop containing nucleoside triphosphate hydrolases"/>
    <property type="match status" value="1"/>
</dbReference>
<dbReference type="EMBL" id="CAMXCT020000665">
    <property type="protein sequence ID" value="CAL1135201.1"/>
    <property type="molecule type" value="Genomic_DNA"/>
</dbReference>
<organism evidence="13">
    <name type="scientific">Cladocopium goreaui</name>
    <dbReference type="NCBI Taxonomy" id="2562237"/>
    <lineage>
        <taxon>Eukaryota</taxon>
        <taxon>Sar</taxon>
        <taxon>Alveolata</taxon>
        <taxon>Dinophyceae</taxon>
        <taxon>Suessiales</taxon>
        <taxon>Symbiodiniaceae</taxon>
        <taxon>Cladocopium</taxon>
    </lineage>
</organism>
<evidence type="ECO:0000256" key="10">
    <source>
        <dbReference type="PROSITE-ProRule" id="PRU00560"/>
    </source>
</evidence>
<dbReference type="Gene3D" id="1.10.10.160">
    <property type="match status" value="1"/>
</dbReference>
<dbReference type="PROSITE" id="PS51198">
    <property type="entry name" value="UVRD_HELICASE_ATP_BIND"/>
    <property type="match status" value="1"/>
</dbReference>
<comment type="caution">
    <text evidence="13">The sequence shown here is derived from an EMBL/GenBank/DDBJ whole genome shotgun (WGS) entry which is preliminary data.</text>
</comment>
<evidence type="ECO:0000256" key="8">
    <source>
        <dbReference type="ARBA" id="ARBA00034808"/>
    </source>
</evidence>
<evidence type="ECO:0000256" key="5">
    <source>
        <dbReference type="ARBA" id="ARBA00022840"/>
    </source>
</evidence>
<keyword evidence="4 10" id="KW-0347">Helicase</keyword>
<evidence type="ECO:0000256" key="2">
    <source>
        <dbReference type="ARBA" id="ARBA00022741"/>
    </source>
</evidence>
<reference evidence="13" key="1">
    <citation type="submission" date="2022-10" db="EMBL/GenBank/DDBJ databases">
        <authorList>
            <person name="Chen Y."/>
            <person name="Dougan E. K."/>
            <person name="Chan C."/>
            <person name="Rhodes N."/>
            <person name="Thang M."/>
        </authorList>
    </citation>
    <scope>NUCLEOTIDE SEQUENCE</scope>
</reference>
<feature type="non-terminal residue" evidence="13">
    <location>
        <position position="696"/>
    </location>
</feature>
<evidence type="ECO:0000259" key="12">
    <source>
        <dbReference type="PROSITE" id="PS51217"/>
    </source>
</evidence>
<dbReference type="InterPro" id="IPR027417">
    <property type="entry name" value="P-loop_NTPase"/>
</dbReference>
<dbReference type="InterPro" id="IPR013986">
    <property type="entry name" value="DExx_box_DNA_helicase_dom_sf"/>
</dbReference>
<dbReference type="GO" id="GO:0016787">
    <property type="term" value="F:hydrolase activity"/>
    <property type="evidence" value="ECO:0007669"/>
    <property type="project" value="UniProtKB-UniRule"/>
</dbReference>
<keyword evidence="2 10" id="KW-0547">Nucleotide-binding</keyword>
<keyword evidence="3 10" id="KW-0378">Hydrolase</keyword>
<evidence type="ECO:0000256" key="1">
    <source>
        <dbReference type="ARBA" id="ARBA00009922"/>
    </source>
</evidence>
<evidence type="ECO:0000256" key="9">
    <source>
        <dbReference type="ARBA" id="ARBA00048988"/>
    </source>
</evidence>
<dbReference type="GO" id="GO:0003677">
    <property type="term" value="F:DNA binding"/>
    <property type="evidence" value="ECO:0007669"/>
    <property type="project" value="InterPro"/>
</dbReference>
<dbReference type="PANTHER" id="PTHR11070">
    <property type="entry name" value="UVRD / RECB / PCRA DNA HELICASE FAMILY MEMBER"/>
    <property type="match status" value="1"/>
</dbReference>
<dbReference type="EMBL" id="CAMXCT030000665">
    <property type="protein sequence ID" value="CAL4769138.1"/>
    <property type="molecule type" value="Genomic_DNA"/>
</dbReference>
<dbReference type="PANTHER" id="PTHR11070:SF3">
    <property type="entry name" value="DNA 3'-5' HELICASE"/>
    <property type="match status" value="1"/>
</dbReference>
<proteinExistence type="inferred from homology"/>
<dbReference type="GO" id="GO:0000725">
    <property type="term" value="P:recombinational repair"/>
    <property type="evidence" value="ECO:0007669"/>
    <property type="project" value="TreeGrafter"/>
</dbReference>
<evidence type="ECO:0000256" key="3">
    <source>
        <dbReference type="ARBA" id="ARBA00022801"/>
    </source>
</evidence>
<protein>
    <recommendedName>
        <fullName evidence="8">DNA 3'-5' helicase</fullName>
        <ecNumber evidence="8">5.6.2.4</ecNumber>
    </recommendedName>
</protein>
<evidence type="ECO:0000313" key="15">
    <source>
        <dbReference type="Proteomes" id="UP001152797"/>
    </source>
</evidence>
<dbReference type="EC" id="5.6.2.4" evidence="8"/>
<dbReference type="GO" id="GO:0005829">
    <property type="term" value="C:cytosol"/>
    <property type="evidence" value="ECO:0007669"/>
    <property type="project" value="TreeGrafter"/>
</dbReference>
<feature type="binding site" evidence="10">
    <location>
        <begin position="101"/>
        <end position="108"/>
    </location>
    <ligand>
        <name>ATP</name>
        <dbReference type="ChEBI" id="CHEBI:30616"/>
    </ligand>
</feature>
<dbReference type="EMBL" id="CAMXCT010000665">
    <property type="protein sequence ID" value="CAI3981826.1"/>
    <property type="molecule type" value="Genomic_DNA"/>
</dbReference>
<feature type="domain" description="UvrD-like helicase ATP-binding" evidence="11">
    <location>
        <begin position="80"/>
        <end position="366"/>
    </location>
</feature>
<gene>
    <name evidence="13" type="ORF">C1SCF055_LOCUS9579</name>
</gene>
<keyword evidence="6" id="KW-0413">Isomerase</keyword>
<dbReference type="Gene3D" id="3.40.50.300">
    <property type="entry name" value="P-loop containing nucleotide triphosphate hydrolases"/>
    <property type="match status" value="2"/>
</dbReference>
<dbReference type="Gene3D" id="1.10.486.10">
    <property type="entry name" value="PCRA, domain 4"/>
    <property type="match status" value="1"/>
</dbReference>
<evidence type="ECO:0000256" key="7">
    <source>
        <dbReference type="ARBA" id="ARBA00034617"/>
    </source>
</evidence>
<dbReference type="GO" id="GO:0043138">
    <property type="term" value="F:3'-5' DNA helicase activity"/>
    <property type="evidence" value="ECO:0007669"/>
    <property type="project" value="UniProtKB-EC"/>
</dbReference>
<accession>A0A9P1BYI7</accession>
<keyword evidence="15" id="KW-1185">Reference proteome</keyword>
<dbReference type="InterPro" id="IPR014017">
    <property type="entry name" value="DNA_helicase_UvrD-like_C"/>
</dbReference>
<keyword evidence="5 10" id="KW-0067">ATP-binding</keyword>
<dbReference type="InterPro" id="IPR000212">
    <property type="entry name" value="DNA_helicase_UvrD/REP"/>
</dbReference>
<dbReference type="GO" id="GO:0005524">
    <property type="term" value="F:ATP binding"/>
    <property type="evidence" value="ECO:0007669"/>
    <property type="project" value="UniProtKB-UniRule"/>
</dbReference>
<dbReference type="OrthoDB" id="417752at2759"/>
<sequence>AAMASRADLPGAVTVPRASVLPHSRHSCARRRVEQTARSGTTRFDLRVLGALGVTLATRVRQSLVPRRQQVTPTQRSTRSLNPSQRKAVCAKVAGPQLIIAGAGSGKTTVLTERLAWLVKEGVDPSKVLLLTFTKNAAEEMKQRAQDLVGDRAGDVLACTFHSFCARVLRRHGRALNLPSDFVVLDDAESKQMIQSARKKLGFDNKDRQKLPLAAELRKMFSYAVSVGQPLREVLLQKFWKYHDMAEDVEACLMEYQKLKAAEDYLDFDDLLEQCDRVLQDPHVCQEVAKNCEHVLVDEYQDTDLLQGSILKSITSGRASPQITVVGDDAQGIYGFRGADITNIRDFEDTFEDVSVFKLEENYRSHQKILDLANSVMSLATEGYRKTLHSQLPGGSFPELAFFKNRSAEAQWVLSQLEFLHNEKGFQWRDMAVLFRKGRASKMLEANLRAHDVPYHLVGKMKWTQSAHVRDLVAILQCAFIPRHRLAWKRVLQLVQGVGEKLSDRIFQEIFQNLRLAPEKWNNCSFAQDLSSLADLMDELKEMDNDPKRCVALAREWYQPYFENTFANQEERLEDFLVFEDFVENWDRMTDALEEMNLSAPSSEEKNDVVTLSTIHSAKGLEWNCVFIIDLVDDFPQYNPPEEELRVLYVGITRARHQLFLTCPGQPLSPWLNRTPKLSELVQIRGATSSENSAMF</sequence>
<evidence type="ECO:0000313" key="13">
    <source>
        <dbReference type="EMBL" id="CAI3981826.1"/>
    </source>
</evidence>
<dbReference type="Pfam" id="PF00580">
    <property type="entry name" value="UvrD-helicase"/>
    <property type="match status" value="1"/>
</dbReference>
<reference evidence="14" key="2">
    <citation type="submission" date="2024-04" db="EMBL/GenBank/DDBJ databases">
        <authorList>
            <person name="Chen Y."/>
            <person name="Shah S."/>
            <person name="Dougan E. K."/>
            <person name="Thang M."/>
            <person name="Chan C."/>
        </authorList>
    </citation>
    <scope>NUCLEOTIDE SEQUENCE [LARGE SCALE GENOMIC DNA]</scope>
</reference>
<comment type="catalytic activity">
    <reaction evidence="9">
        <text>ATP + H2O = ADP + phosphate + H(+)</text>
        <dbReference type="Rhea" id="RHEA:13065"/>
        <dbReference type="ChEBI" id="CHEBI:15377"/>
        <dbReference type="ChEBI" id="CHEBI:15378"/>
        <dbReference type="ChEBI" id="CHEBI:30616"/>
        <dbReference type="ChEBI" id="CHEBI:43474"/>
        <dbReference type="ChEBI" id="CHEBI:456216"/>
        <dbReference type="EC" id="5.6.2.4"/>
    </reaction>
</comment>
<dbReference type="PROSITE" id="PS51217">
    <property type="entry name" value="UVRD_HELICASE_CTER"/>
    <property type="match status" value="1"/>
</dbReference>
<comment type="similarity">
    <text evidence="1">Belongs to the helicase family. UvrD subfamily.</text>
</comment>
<dbReference type="Proteomes" id="UP001152797">
    <property type="component" value="Unassembled WGS sequence"/>
</dbReference>
<dbReference type="AlphaFoldDB" id="A0A9P1BYI7"/>
<evidence type="ECO:0000313" key="14">
    <source>
        <dbReference type="EMBL" id="CAL1135201.1"/>
    </source>
</evidence>
<dbReference type="InterPro" id="IPR014016">
    <property type="entry name" value="UvrD-like_ATP-bd"/>
</dbReference>
<comment type="catalytic activity">
    <reaction evidence="7">
        <text>Couples ATP hydrolysis with the unwinding of duplex DNA by translocating in the 3'-5' direction.</text>
        <dbReference type="EC" id="5.6.2.4"/>
    </reaction>
</comment>
<dbReference type="Pfam" id="PF13361">
    <property type="entry name" value="UvrD_C"/>
    <property type="match status" value="1"/>
</dbReference>
<dbReference type="CDD" id="cd17932">
    <property type="entry name" value="DEXQc_UvrD"/>
    <property type="match status" value="1"/>
</dbReference>
<evidence type="ECO:0000256" key="6">
    <source>
        <dbReference type="ARBA" id="ARBA00023235"/>
    </source>
</evidence>
<evidence type="ECO:0000256" key="4">
    <source>
        <dbReference type="ARBA" id="ARBA00022806"/>
    </source>
</evidence>